<protein>
    <submittedName>
        <fullName evidence="8">Putative tick metalloprotease 1</fullName>
    </submittedName>
</protein>
<keyword evidence="3 5" id="KW-0862">Zinc</keyword>
<feature type="binding site" evidence="5">
    <location>
        <position position="329"/>
    </location>
    <ligand>
        <name>Zn(2+)</name>
        <dbReference type="ChEBI" id="CHEBI:29105"/>
        <note>catalytic</note>
    </ligand>
</feature>
<evidence type="ECO:0000313" key="8">
    <source>
        <dbReference type="EMBL" id="JAC24438.1"/>
    </source>
</evidence>
<comment type="caution">
    <text evidence="5">Lacks conserved residue(s) required for the propagation of feature annotation.</text>
</comment>
<dbReference type="Gene3D" id="3.40.390.10">
    <property type="entry name" value="Collagenase (Catalytic Domain)"/>
    <property type="match status" value="1"/>
</dbReference>
<evidence type="ECO:0000256" key="5">
    <source>
        <dbReference type="PROSITE-ProRule" id="PRU00276"/>
    </source>
</evidence>
<accession>A0A023FUR1</accession>
<dbReference type="Pfam" id="PF13688">
    <property type="entry name" value="Reprolysin_5"/>
    <property type="match status" value="1"/>
</dbReference>
<feature type="signal peptide" evidence="6">
    <location>
        <begin position="1"/>
        <end position="19"/>
    </location>
</feature>
<dbReference type="PROSITE" id="PS50215">
    <property type="entry name" value="ADAM_MEPRO"/>
    <property type="match status" value="1"/>
</dbReference>
<name>A0A023FUR1_AMBCJ</name>
<dbReference type="PANTHER" id="PTHR11905:SF159">
    <property type="entry name" value="ADAM METALLOPROTEASE"/>
    <property type="match status" value="1"/>
</dbReference>
<keyword evidence="2" id="KW-0378">Hydrolase</keyword>
<evidence type="ECO:0000256" key="4">
    <source>
        <dbReference type="ARBA" id="ARBA00023049"/>
    </source>
</evidence>
<evidence type="ECO:0000259" key="7">
    <source>
        <dbReference type="PROSITE" id="PS50215"/>
    </source>
</evidence>
<dbReference type="InterPro" id="IPR001590">
    <property type="entry name" value="Peptidase_M12B"/>
</dbReference>
<proteinExistence type="evidence at transcript level"/>
<dbReference type="SUPFAM" id="SSF55486">
    <property type="entry name" value="Metalloproteases ('zincins'), catalytic domain"/>
    <property type="match status" value="1"/>
</dbReference>
<dbReference type="InterPro" id="IPR024079">
    <property type="entry name" value="MetalloPept_cat_dom_sf"/>
</dbReference>
<feature type="binding site" evidence="5">
    <location>
        <position position="333"/>
    </location>
    <ligand>
        <name>Zn(2+)</name>
        <dbReference type="ChEBI" id="CHEBI:29105"/>
        <note>catalytic</note>
    </ligand>
</feature>
<feature type="binding site" evidence="5">
    <location>
        <position position="339"/>
    </location>
    <ligand>
        <name>Zn(2+)</name>
        <dbReference type="ChEBI" id="CHEBI:29105"/>
        <note>catalytic</note>
    </ligand>
</feature>
<keyword evidence="6" id="KW-0732">Signal</keyword>
<evidence type="ECO:0000256" key="6">
    <source>
        <dbReference type="SAM" id="SignalP"/>
    </source>
</evidence>
<feature type="active site" evidence="5">
    <location>
        <position position="330"/>
    </location>
</feature>
<dbReference type="GO" id="GO:0046872">
    <property type="term" value="F:metal ion binding"/>
    <property type="evidence" value="ECO:0007669"/>
    <property type="project" value="UniProtKB-KW"/>
</dbReference>
<evidence type="ECO:0000256" key="3">
    <source>
        <dbReference type="ARBA" id="ARBA00022833"/>
    </source>
</evidence>
<dbReference type="AlphaFoldDB" id="A0A023FUR1"/>
<evidence type="ECO:0000256" key="1">
    <source>
        <dbReference type="ARBA" id="ARBA00022670"/>
    </source>
</evidence>
<dbReference type="EMBL" id="GBBK01000044">
    <property type="protein sequence ID" value="JAC24438.1"/>
    <property type="molecule type" value="mRNA"/>
</dbReference>
<reference evidence="8" key="1">
    <citation type="submission" date="2014-03" db="EMBL/GenBank/DDBJ databases">
        <title>The sialotranscriptome of Amblyomma triste, Amblyomma parvum and Amblyomma cajennense ticks, uncovered by 454-based RNA-seq.</title>
        <authorList>
            <person name="Garcia G.R."/>
            <person name="Gardinassi L.G."/>
            <person name="Ribeiro J.M."/>
            <person name="Anatriello E."/>
            <person name="Ferreira B.R."/>
            <person name="Moreira H.N."/>
            <person name="Mafra C."/>
            <person name="Olegario M.M."/>
            <person name="Szabo P.J."/>
            <person name="Miranda-Santos I.K."/>
            <person name="Maruyama S.R."/>
        </authorList>
    </citation>
    <scope>NUCLEOTIDE SEQUENCE</scope>
    <source>
        <strain evidence="8">Uberlandia</strain>
        <tissue evidence="8">Salivary glands</tissue>
    </source>
</reference>
<dbReference type="GO" id="GO:0004222">
    <property type="term" value="F:metalloendopeptidase activity"/>
    <property type="evidence" value="ECO:0007669"/>
    <property type="project" value="InterPro"/>
</dbReference>
<feature type="chain" id="PRO_5001515611" evidence="6">
    <location>
        <begin position="20"/>
        <end position="526"/>
    </location>
</feature>
<dbReference type="PANTHER" id="PTHR11905">
    <property type="entry name" value="ADAM A DISINTEGRIN AND METALLOPROTEASE DOMAIN"/>
    <property type="match status" value="1"/>
</dbReference>
<keyword evidence="5" id="KW-0479">Metal-binding</keyword>
<sequence length="526" mass="60038">MFLKIIVALSLLSLQSLHAAIVPEHAAVVYPQLFDVRDDLGTRVLRVNDKITLNLKKSAVLPDDFVLIEDWQGVPRHTYFNVDALEEDLYHDEKHFASVMVSEEDGSWKVEGVVGPNLKIRPMEEMGRSSEGHYAHLLEPIEKESSDTPTVLGEAIKQPKAAPTERARSLYDIPIIYPEVKVVADATFRSGFKSKTKMMRYLVIEFNVINLRYRTVSQPEIKLIFRSVQITKRENEKYYKFVWEGKNVINGLDSLYALVNFTDGEKKKDYENFDIVFFITGYDMAAVQLPRVEQSLQGYAFVGSACLRTRVGLGEDVAYTYIGIRIIAHEIGHTLGCSHDGTSVQGHIKDFTANSNNCPWEQGYLMSYIEESANSMKFSSCCDYSMSLVAWSTHIKCLHETNSNKTIKSHYNTSKIPGEFLTKDKQCKMTYPTLKRTYFMKEKGIQNCKAWCFVPGDQYNAADHYWPMLLIDGSNCSYPSRWYGRNFEDMMHALVKRLTPAGYTESCVEPSRVPACRMPNTKEQVH</sequence>
<feature type="domain" description="Peptidase M12B" evidence="7">
    <location>
        <begin position="176"/>
        <end position="402"/>
    </location>
</feature>
<evidence type="ECO:0000256" key="2">
    <source>
        <dbReference type="ARBA" id="ARBA00022801"/>
    </source>
</evidence>
<keyword evidence="4 8" id="KW-0482">Metalloprotease</keyword>
<dbReference type="GO" id="GO:0006509">
    <property type="term" value="P:membrane protein ectodomain proteolysis"/>
    <property type="evidence" value="ECO:0007669"/>
    <property type="project" value="TreeGrafter"/>
</dbReference>
<organism evidence="8">
    <name type="scientific">Amblyomma cajennense</name>
    <name type="common">Cayenne tick</name>
    <name type="synonym">Acarus cajennensis</name>
    <dbReference type="NCBI Taxonomy" id="34607"/>
    <lineage>
        <taxon>Eukaryota</taxon>
        <taxon>Metazoa</taxon>
        <taxon>Ecdysozoa</taxon>
        <taxon>Arthropoda</taxon>
        <taxon>Chelicerata</taxon>
        <taxon>Arachnida</taxon>
        <taxon>Acari</taxon>
        <taxon>Parasitiformes</taxon>
        <taxon>Ixodida</taxon>
        <taxon>Ixodoidea</taxon>
        <taxon>Ixodidae</taxon>
        <taxon>Amblyomminae</taxon>
        <taxon>Amblyomma</taxon>
    </lineage>
</organism>
<keyword evidence="1 8" id="KW-0645">Protease</keyword>